<keyword evidence="1" id="KW-0597">Phosphoprotein</keyword>
<evidence type="ECO:0000313" key="6">
    <source>
        <dbReference type="EMBL" id="ERT07761.1"/>
    </source>
</evidence>
<name>U7QMX2_9CYAN</name>
<dbReference type="Gene3D" id="3.30.70.270">
    <property type="match status" value="1"/>
</dbReference>
<dbReference type="Gene3D" id="3.40.50.2300">
    <property type="match status" value="1"/>
</dbReference>
<proteinExistence type="predicted"/>
<keyword evidence="7" id="KW-1185">Reference proteome</keyword>
<evidence type="ECO:0000256" key="1">
    <source>
        <dbReference type="PROSITE-ProRule" id="PRU00169"/>
    </source>
</evidence>
<dbReference type="PANTHER" id="PTHR44757">
    <property type="entry name" value="DIGUANYLATE CYCLASE DGCP"/>
    <property type="match status" value="1"/>
</dbReference>
<dbReference type="Pfam" id="PF00990">
    <property type="entry name" value="GGDEF"/>
    <property type="match status" value="1"/>
</dbReference>
<dbReference type="InterPro" id="IPR001789">
    <property type="entry name" value="Sig_transdc_resp-reg_receiver"/>
</dbReference>
<keyword evidence="2" id="KW-0175">Coiled coil</keyword>
<dbReference type="SMART" id="SM00448">
    <property type="entry name" value="REC"/>
    <property type="match status" value="1"/>
</dbReference>
<dbReference type="OrthoDB" id="425396at2"/>
<dbReference type="Pfam" id="PF00563">
    <property type="entry name" value="EAL"/>
    <property type="match status" value="1"/>
</dbReference>
<dbReference type="CDD" id="cd01949">
    <property type="entry name" value="GGDEF"/>
    <property type="match status" value="1"/>
</dbReference>
<dbReference type="PROSITE" id="PS50887">
    <property type="entry name" value="GGDEF"/>
    <property type="match status" value="1"/>
</dbReference>
<dbReference type="InterPro" id="IPR052155">
    <property type="entry name" value="Biofilm_reg_signaling"/>
</dbReference>
<dbReference type="PATRIC" id="fig|1348334.3.peg.2243"/>
<dbReference type="NCBIfam" id="TIGR00254">
    <property type="entry name" value="GGDEF"/>
    <property type="match status" value="1"/>
</dbReference>
<gene>
    <name evidence="6" type="ORF">M595_2310</name>
</gene>
<dbReference type="SUPFAM" id="SSF52172">
    <property type="entry name" value="CheY-like"/>
    <property type="match status" value="1"/>
</dbReference>
<dbReference type="GO" id="GO:0000160">
    <property type="term" value="P:phosphorelay signal transduction system"/>
    <property type="evidence" value="ECO:0007669"/>
    <property type="project" value="InterPro"/>
</dbReference>
<feature type="modified residue" description="4-aspartylphosphate" evidence="1">
    <location>
        <position position="59"/>
    </location>
</feature>
<dbReference type="CDD" id="cd01948">
    <property type="entry name" value="EAL"/>
    <property type="match status" value="1"/>
</dbReference>
<dbReference type="RefSeq" id="WP_023066077.1">
    <property type="nucleotide sequence ID" value="NZ_AUZM01000018.1"/>
</dbReference>
<reference evidence="6 7" key="1">
    <citation type="journal article" date="2013" name="Front. Microbiol.">
        <title>Comparative genomic analyses of the cyanobacterium, Lyngbya aestuarii BL J, a powerful hydrogen producer.</title>
        <authorList>
            <person name="Kothari A."/>
            <person name="Vaughn M."/>
            <person name="Garcia-Pichel F."/>
        </authorList>
    </citation>
    <scope>NUCLEOTIDE SEQUENCE [LARGE SCALE GENOMIC DNA]</scope>
    <source>
        <strain evidence="6 7">BL J</strain>
    </source>
</reference>
<dbReference type="PANTHER" id="PTHR44757:SF2">
    <property type="entry name" value="BIOFILM ARCHITECTURE MAINTENANCE PROTEIN MBAA"/>
    <property type="match status" value="1"/>
</dbReference>
<protein>
    <submittedName>
        <fullName evidence="6">Diguanylate cyclase domain protein</fullName>
    </submittedName>
</protein>
<organism evidence="6 7">
    <name type="scientific">Lyngbya aestuarii BL J</name>
    <dbReference type="NCBI Taxonomy" id="1348334"/>
    <lineage>
        <taxon>Bacteria</taxon>
        <taxon>Bacillati</taxon>
        <taxon>Cyanobacteriota</taxon>
        <taxon>Cyanophyceae</taxon>
        <taxon>Oscillatoriophycideae</taxon>
        <taxon>Oscillatoriales</taxon>
        <taxon>Microcoleaceae</taxon>
        <taxon>Lyngbya</taxon>
    </lineage>
</organism>
<dbReference type="InterPro" id="IPR029787">
    <property type="entry name" value="Nucleotide_cyclase"/>
</dbReference>
<dbReference type="SUPFAM" id="SSF55073">
    <property type="entry name" value="Nucleotide cyclase"/>
    <property type="match status" value="1"/>
</dbReference>
<evidence type="ECO:0000313" key="7">
    <source>
        <dbReference type="Proteomes" id="UP000017127"/>
    </source>
</evidence>
<evidence type="ECO:0000259" key="3">
    <source>
        <dbReference type="PROSITE" id="PS50110"/>
    </source>
</evidence>
<dbReference type="InterPro" id="IPR000160">
    <property type="entry name" value="GGDEF_dom"/>
</dbReference>
<dbReference type="FunFam" id="3.20.20.450:FF:000001">
    <property type="entry name" value="Cyclic di-GMP phosphodiesterase yahA"/>
    <property type="match status" value="1"/>
</dbReference>
<feature type="domain" description="EAL" evidence="4">
    <location>
        <begin position="366"/>
        <end position="622"/>
    </location>
</feature>
<dbReference type="SUPFAM" id="SSF141868">
    <property type="entry name" value="EAL domain-like"/>
    <property type="match status" value="1"/>
</dbReference>
<dbReference type="EMBL" id="AUZM01000018">
    <property type="protein sequence ID" value="ERT07761.1"/>
    <property type="molecule type" value="Genomic_DNA"/>
</dbReference>
<feature type="coiled-coil region" evidence="2">
    <location>
        <begin position="157"/>
        <end position="191"/>
    </location>
</feature>
<dbReference type="Pfam" id="PF00072">
    <property type="entry name" value="Response_reg"/>
    <property type="match status" value="1"/>
</dbReference>
<dbReference type="InterPro" id="IPR001633">
    <property type="entry name" value="EAL_dom"/>
</dbReference>
<dbReference type="InterPro" id="IPR035919">
    <property type="entry name" value="EAL_sf"/>
</dbReference>
<evidence type="ECO:0000256" key="2">
    <source>
        <dbReference type="SAM" id="Coils"/>
    </source>
</evidence>
<dbReference type="InterPro" id="IPR043128">
    <property type="entry name" value="Rev_trsase/Diguanyl_cyclase"/>
</dbReference>
<dbReference type="InterPro" id="IPR011006">
    <property type="entry name" value="CheY-like_superfamily"/>
</dbReference>
<accession>U7QMX2</accession>
<evidence type="ECO:0000259" key="4">
    <source>
        <dbReference type="PROSITE" id="PS50883"/>
    </source>
</evidence>
<dbReference type="Proteomes" id="UP000017127">
    <property type="component" value="Unassembled WGS sequence"/>
</dbReference>
<dbReference type="AlphaFoldDB" id="U7QMX2"/>
<feature type="domain" description="GGDEF" evidence="5">
    <location>
        <begin position="223"/>
        <end position="357"/>
    </location>
</feature>
<dbReference type="SMART" id="SM00267">
    <property type="entry name" value="GGDEF"/>
    <property type="match status" value="1"/>
</dbReference>
<comment type="caution">
    <text evidence="6">The sequence shown here is derived from an EMBL/GenBank/DDBJ whole genome shotgun (WGS) entry which is preliminary data.</text>
</comment>
<evidence type="ECO:0000259" key="5">
    <source>
        <dbReference type="PROSITE" id="PS50887"/>
    </source>
</evidence>
<dbReference type="PROSITE" id="PS50110">
    <property type="entry name" value="RESPONSE_REGULATORY"/>
    <property type="match status" value="1"/>
</dbReference>
<dbReference type="Gene3D" id="3.20.20.450">
    <property type="entry name" value="EAL domain"/>
    <property type="match status" value="1"/>
</dbReference>
<dbReference type="PROSITE" id="PS50883">
    <property type="entry name" value="EAL"/>
    <property type="match status" value="1"/>
</dbReference>
<feature type="domain" description="Response regulatory" evidence="3">
    <location>
        <begin position="10"/>
        <end position="126"/>
    </location>
</feature>
<dbReference type="SMART" id="SM00052">
    <property type="entry name" value="EAL"/>
    <property type="match status" value="1"/>
</dbReference>
<sequence length="641" mass="72497">MNDSLSIKGKIIIVDDNSQNLGVLFNILDGLGYDVRVAQDGESALVKIKRDPADLILLDVMMPGIDGFETCSRLKSDPSLAKIPIIFMTALSETIDKLKGLQLGAVDYITKPFSNDEVIARIQLHLQLYKTTQQLQQEVIERTKAETALAGLNQDLEQQVLKRTQDLEITLEQLQKTHRELLVRKQELEFMASHDSLTRLPNRDWLMSRLENFINRMKVDSGFHFSLMYIDLDHFKVINESMGHIVGDGLLNQVAQLLLKTCANGRGSVVRLGGDEFVILLENVCHIEQVSYLAQTILNQLKSPLVWEDYQYYINASIGITHSSFGYQDVADVLRDADLAMYSAKRAGRGCYRVLTTNLQKQAALRLQLEQKLRIGIEKQEFCLYYQPIISLTTGELAGFEALVRWQHPEDGIISPGLFIPIAEETGLIDQLGDWILNSAISQWKEWQQKFSCCLDLVLHINISAVQLSQYKFFADLEKMLIEKNVERSGLKLEITESCLISKQVKTSRLLDRAKKMGLQLCIDDFGTGYSCLSHLRELPLDSLKIDQSFVMNLEDKDHDATVVRAIIALAHNLGMEVVAEGIETFEQWQHLKLLGCEWGQGYLFAKPMTVQHAENAIQSLQQGTTTFIDSLSIFNDRVAN</sequence>
<dbReference type="CDD" id="cd19920">
    <property type="entry name" value="REC_PA4781-like"/>
    <property type="match status" value="1"/>
</dbReference>